<protein>
    <submittedName>
        <fullName evidence="1">Uncharacterized protein</fullName>
    </submittedName>
</protein>
<reference evidence="1" key="1">
    <citation type="submission" date="2021-01" db="EMBL/GenBank/DDBJ databases">
        <title>Adiantum capillus-veneris genome.</title>
        <authorList>
            <person name="Fang Y."/>
            <person name="Liao Q."/>
        </authorList>
    </citation>
    <scope>NUCLEOTIDE SEQUENCE</scope>
    <source>
        <strain evidence="1">H3</strain>
        <tissue evidence="1">Leaf</tissue>
    </source>
</reference>
<organism evidence="1 2">
    <name type="scientific">Adiantum capillus-veneris</name>
    <name type="common">Maidenhair fern</name>
    <dbReference type="NCBI Taxonomy" id="13818"/>
    <lineage>
        <taxon>Eukaryota</taxon>
        <taxon>Viridiplantae</taxon>
        <taxon>Streptophyta</taxon>
        <taxon>Embryophyta</taxon>
        <taxon>Tracheophyta</taxon>
        <taxon>Polypodiopsida</taxon>
        <taxon>Polypodiidae</taxon>
        <taxon>Polypodiales</taxon>
        <taxon>Pteridineae</taxon>
        <taxon>Pteridaceae</taxon>
        <taxon>Vittarioideae</taxon>
        <taxon>Adiantum</taxon>
    </lineage>
</organism>
<sequence length="789" mass="89413">MGNGVCFLKIEEECLDEADWGFDDPVVDVDVESQLHWGGREGEARDGHGLLERDGLAAVGGQEPSAGNGKKWLLGSEEKVYGGRLEEPIGRHISWSRRGCSQWRRDLRVDCREEDGTAGKEEATREALGQVDASDQVSSVSATDMIEEIETQGEEVLSMEMGQSSLHEVDDTLVPVENGLQIVPWEIMDEVIAASEMEDEQNIFMHRGGLCKRRLYARERSIHCLFGNMQIEESFVNDEIKATRDTLWNEINEEFEADLQRLNFMNTHALVVTHLHDEIVNTTHICTADHEMYLEGLLDRDQKLIAAVRKKNAKGTEPWYPLTRRYLGRLIYDIQMTKEKEKRVALIKQSLSAEEHQKEEERICEEITHKYQDRIGKLLNIVDPNLGTDWLARVLSLKWEADKITRSVYGLKKGDHVFRIEGFLARVFQRAFQIVSDLLDVPAVVPLQHDCTLAFYFEEIKFEARPYLFPIEVSLGVKTKDIDKQALKNVDTLRMAAQRLAFRFFMFLVAKSVLPAMPFLARQWTQLAIQDTSMYPSTMHTLTPWEIDNCPWWIDMEKGHLLGRERELQEMISKDAAMKVPPVDIVEESRVAMCNSQKEKERVVDQIIDEEVEPPPVAPGTIVARRSISFVYIMESPSHCLSSSMDTRCMAIDGDYIAIAADYRAGIRNLAWVPVHKHLVRARSDSILYTRGTKSISWAADLIFLDLPFGGSLLGSSTSPCWDICIEDHVRAGVHLAFSTLADIGWLLIMVSLAGGEIFSCFGDGGSSSHCSAPSWSIWFCGEFRWSCG</sequence>
<keyword evidence="2" id="KW-1185">Reference proteome</keyword>
<dbReference type="AlphaFoldDB" id="A0A9D4UYK3"/>
<gene>
    <name evidence="1" type="ORF">GOP47_0008369</name>
</gene>
<evidence type="ECO:0000313" key="1">
    <source>
        <dbReference type="EMBL" id="KAI5076304.1"/>
    </source>
</evidence>
<proteinExistence type="predicted"/>
<feature type="non-terminal residue" evidence="1">
    <location>
        <position position="1"/>
    </location>
</feature>
<dbReference type="EMBL" id="JABFUD020000008">
    <property type="protein sequence ID" value="KAI5076304.1"/>
    <property type="molecule type" value="Genomic_DNA"/>
</dbReference>
<comment type="caution">
    <text evidence="1">The sequence shown here is derived from an EMBL/GenBank/DDBJ whole genome shotgun (WGS) entry which is preliminary data.</text>
</comment>
<evidence type="ECO:0000313" key="2">
    <source>
        <dbReference type="Proteomes" id="UP000886520"/>
    </source>
</evidence>
<name>A0A9D4UYK3_ADICA</name>
<dbReference type="Proteomes" id="UP000886520">
    <property type="component" value="Chromosome 8"/>
</dbReference>
<accession>A0A9D4UYK3</accession>
<dbReference type="OrthoDB" id="1990704at2759"/>